<evidence type="ECO:0000313" key="1">
    <source>
        <dbReference type="EMBL" id="JAD62012.1"/>
    </source>
</evidence>
<dbReference type="AlphaFoldDB" id="A0A0A9BRQ7"/>
<name>A0A0A9BRQ7_ARUDO</name>
<proteinExistence type="predicted"/>
<sequence length="75" mass="9079">MSIVVISNWRHTAFIWILSSSFWSSDQNRIQYVFLLITGEHWLPEVSHHAWSNPLHHTRCRQSSCVRERWWSMRG</sequence>
<reference evidence="1" key="1">
    <citation type="submission" date="2014-09" db="EMBL/GenBank/DDBJ databases">
        <authorList>
            <person name="Magalhaes I.L.F."/>
            <person name="Oliveira U."/>
            <person name="Santos F.R."/>
            <person name="Vidigal T.H.D.A."/>
            <person name="Brescovit A.D."/>
            <person name="Santos A.J."/>
        </authorList>
    </citation>
    <scope>NUCLEOTIDE SEQUENCE</scope>
    <source>
        <tissue evidence="1">Shoot tissue taken approximately 20 cm above the soil surface</tissue>
    </source>
</reference>
<dbReference type="EMBL" id="GBRH01235883">
    <property type="protein sequence ID" value="JAD62012.1"/>
    <property type="molecule type" value="Transcribed_RNA"/>
</dbReference>
<organism evidence="1">
    <name type="scientific">Arundo donax</name>
    <name type="common">Giant reed</name>
    <name type="synonym">Donax arundinaceus</name>
    <dbReference type="NCBI Taxonomy" id="35708"/>
    <lineage>
        <taxon>Eukaryota</taxon>
        <taxon>Viridiplantae</taxon>
        <taxon>Streptophyta</taxon>
        <taxon>Embryophyta</taxon>
        <taxon>Tracheophyta</taxon>
        <taxon>Spermatophyta</taxon>
        <taxon>Magnoliopsida</taxon>
        <taxon>Liliopsida</taxon>
        <taxon>Poales</taxon>
        <taxon>Poaceae</taxon>
        <taxon>PACMAD clade</taxon>
        <taxon>Arundinoideae</taxon>
        <taxon>Arundineae</taxon>
        <taxon>Arundo</taxon>
    </lineage>
</organism>
<reference evidence="1" key="2">
    <citation type="journal article" date="2015" name="Data Brief">
        <title>Shoot transcriptome of the giant reed, Arundo donax.</title>
        <authorList>
            <person name="Barrero R.A."/>
            <person name="Guerrero F.D."/>
            <person name="Moolhuijzen P."/>
            <person name="Goolsby J.A."/>
            <person name="Tidwell J."/>
            <person name="Bellgard S.E."/>
            <person name="Bellgard M.I."/>
        </authorList>
    </citation>
    <scope>NUCLEOTIDE SEQUENCE</scope>
    <source>
        <tissue evidence="1">Shoot tissue taken approximately 20 cm above the soil surface</tissue>
    </source>
</reference>
<protein>
    <submittedName>
        <fullName evidence="1">Uncharacterized protein</fullName>
    </submittedName>
</protein>
<accession>A0A0A9BRQ7</accession>